<dbReference type="PATRIC" id="fig|1280949.3.peg.1316"/>
<feature type="transmembrane region" description="Helical" evidence="1">
    <location>
        <begin position="37"/>
        <end position="58"/>
    </location>
</feature>
<name>A0A069E958_9PROT</name>
<dbReference type="InterPro" id="IPR008756">
    <property type="entry name" value="Peptidase_M56"/>
</dbReference>
<sequence length="468" mass="49263">MSPLGLVLLALGWSAAVWAGASLICRKQPPPKVAQAIWRGAGLALAAPFAASLVVPGFSADIAAPLAELPLLEPVMAVPPQGTGAAAPAAGLRMPDIGTLILAVIAAGWAVRFLLWAISQVRLQRLKARAMRTRRPIGHWAEAVGLARTPHVQVIPRGAPFLAGILKRSVYVPAALINGAGASEVIVHELVHLKRGDLIARPLERIVADIFWFSPFAWWIRGQLDFWREAVVDEDTVELTGDRIAYARTLTSAARVSRDEAVLPVAAFILRKKGTLKMRLNQLLTEKTRPRRLGLVMALALACAAPMAIAQGMLIKGAAAAPGAAITYSHAVLDKARLTSAFGPRKHPITGEMKTHNGVDLADASGVAVYAPSAGVITSATKKDAYGNLVEMQAGGDTVLRFAQLKSMKVKAGDTVKPGDVIGTLGESGQATGPHLHLEVLRGGVAVDPQAEEGLVLADDLKLPAANP</sequence>
<dbReference type="AlphaFoldDB" id="A0A069E958"/>
<protein>
    <submittedName>
        <fullName evidence="4">Peptidase M23</fullName>
    </submittedName>
</protein>
<evidence type="ECO:0000259" key="2">
    <source>
        <dbReference type="Pfam" id="PF01551"/>
    </source>
</evidence>
<feature type="transmembrane region" description="Helical" evidence="1">
    <location>
        <begin position="6"/>
        <end position="25"/>
    </location>
</feature>
<dbReference type="Proteomes" id="UP000027446">
    <property type="component" value="Unassembled WGS sequence"/>
</dbReference>
<feature type="transmembrane region" description="Helical" evidence="1">
    <location>
        <begin position="293"/>
        <end position="314"/>
    </location>
</feature>
<dbReference type="EMBL" id="ARYH01000001">
    <property type="protein sequence ID" value="KCZ85306.1"/>
    <property type="molecule type" value="Genomic_DNA"/>
</dbReference>
<accession>A0A069E958</accession>
<dbReference type="Pfam" id="PF01551">
    <property type="entry name" value="Peptidase_M23"/>
    <property type="match status" value="1"/>
</dbReference>
<dbReference type="Gene3D" id="2.70.70.10">
    <property type="entry name" value="Glucose Permease (Domain IIA)"/>
    <property type="match status" value="1"/>
</dbReference>
<gene>
    <name evidence="4" type="ORF">HAD_06475</name>
</gene>
<evidence type="ECO:0000256" key="1">
    <source>
        <dbReference type="SAM" id="Phobius"/>
    </source>
</evidence>
<dbReference type="InterPro" id="IPR016047">
    <property type="entry name" value="M23ase_b-sheet_dom"/>
</dbReference>
<keyword evidence="5" id="KW-1185">Reference proteome</keyword>
<feature type="domain" description="M23ase beta-sheet core" evidence="2">
    <location>
        <begin position="355"/>
        <end position="449"/>
    </location>
</feature>
<proteinExistence type="predicted"/>
<dbReference type="SUPFAM" id="SSF51261">
    <property type="entry name" value="Duplicated hybrid motif"/>
    <property type="match status" value="1"/>
</dbReference>
<dbReference type="CDD" id="cd07341">
    <property type="entry name" value="M56_BlaR1_MecR1_like"/>
    <property type="match status" value="1"/>
</dbReference>
<dbReference type="STRING" id="1280949.HAD_06475"/>
<dbReference type="PANTHER" id="PTHR21666">
    <property type="entry name" value="PEPTIDASE-RELATED"/>
    <property type="match status" value="1"/>
</dbReference>
<dbReference type="RefSeq" id="WP_051595983.1">
    <property type="nucleotide sequence ID" value="NZ_ARYH01000001.1"/>
</dbReference>
<dbReference type="eggNOG" id="COG4219">
    <property type="taxonomic scope" value="Bacteria"/>
</dbReference>
<keyword evidence="1" id="KW-0812">Transmembrane</keyword>
<keyword evidence="1" id="KW-0472">Membrane</keyword>
<dbReference type="eggNOG" id="COG0739">
    <property type="taxonomic scope" value="Bacteria"/>
</dbReference>
<dbReference type="OrthoDB" id="9805070at2"/>
<evidence type="ECO:0000313" key="5">
    <source>
        <dbReference type="Proteomes" id="UP000027446"/>
    </source>
</evidence>
<dbReference type="CDD" id="cd12797">
    <property type="entry name" value="M23_peptidase"/>
    <property type="match status" value="1"/>
</dbReference>
<evidence type="ECO:0000313" key="4">
    <source>
        <dbReference type="EMBL" id="KCZ85306.1"/>
    </source>
</evidence>
<dbReference type="InterPro" id="IPR050570">
    <property type="entry name" value="Cell_wall_metabolism_enzyme"/>
</dbReference>
<dbReference type="GO" id="GO:0004222">
    <property type="term" value="F:metalloendopeptidase activity"/>
    <property type="evidence" value="ECO:0007669"/>
    <property type="project" value="TreeGrafter"/>
</dbReference>
<organism evidence="4 5">
    <name type="scientific">Hyphomonas adhaerens MHS-3</name>
    <dbReference type="NCBI Taxonomy" id="1280949"/>
    <lineage>
        <taxon>Bacteria</taxon>
        <taxon>Pseudomonadati</taxon>
        <taxon>Pseudomonadota</taxon>
        <taxon>Alphaproteobacteria</taxon>
        <taxon>Hyphomonadales</taxon>
        <taxon>Hyphomonadaceae</taxon>
        <taxon>Hyphomonas</taxon>
    </lineage>
</organism>
<dbReference type="Pfam" id="PF05569">
    <property type="entry name" value="Peptidase_M56"/>
    <property type="match status" value="1"/>
</dbReference>
<comment type="caution">
    <text evidence="4">The sequence shown here is derived from an EMBL/GenBank/DDBJ whole genome shotgun (WGS) entry which is preliminary data.</text>
</comment>
<reference evidence="4 5" key="1">
    <citation type="journal article" date="2014" name="Antonie Van Leeuwenhoek">
        <title>Hyphomonas beringensis sp. nov. and Hyphomonas chukchiensis sp. nov., isolated from surface seawater of the Bering Sea and Chukchi Sea.</title>
        <authorList>
            <person name="Li C."/>
            <person name="Lai Q."/>
            <person name="Li G."/>
            <person name="Dong C."/>
            <person name="Wang J."/>
            <person name="Liao Y."/>
            <person name="Shao Z."/>
        </authorList>
    </citation>
    <scope>NUCLEOTIDE SEQUENCE [LARGE SCALE GENOMIC DNA]</scope>
    <source>
        <strain evidence="4 5">MHS-3</strain>
    </source>
</reference>
<keyword evidence="1" id="KW-1133">Transmembrane helix</keyword>
<evidence type="ECO:0000259" key="3">
    <source>
        <dbReference type="Pfam" id="PF05569"/>
    </source>
</evidence>
<dbReference type="PANTHER" id="PTHR21666:SF270">
    <property type="entry name" value="MUREIN HYDROLASE ACTIVATOR ENVC"/>
    <property type="match status" value="1"/>
</dbReference>
<feature type="domain" description="Peptidase M56" evidence="3">
    <location>
        <begin position="23"/>
        <end position="281"/>
    </location>
</feature>
<dbReference type="InterPro" id="IPR011055">
    <property type="entry name" value="Dup_hybrid_motif"/>
</dbReference>
<feature type="transmembrane region" description="Helical" evidence="1">
    <location>
        <begin position="97"/>
        <end position="118"/>
    </location>
</feature>